<evidence type="ECO:0000313" key="5">
    <source>
        <dbReference type="Proteomes" id="UP000829354"/>
    </source>
</evidence>
<evidence type="ECO:0000313" key="2">
    <source>
        <dbReference type="EMBL" id="ULU09830.1"/>
    </source>
</evidence>
<accession>A0AAE9IX67</accession>
<keyword evidence="5" id="KW-1185">Reference proteome</keyword>
<name>A0AAE9IX67_CAEBR</name>
<dbReference type="Proteomes" id="UP000827892">
    <property type="component" value="Chromosome I"/>
</dbReference>
<evidence type="ECO:0000256" key="1">
    <source>
        <dbReference type="SAM" id="Coils"/>
    </source>
</evidence>
<organism evidence="2 4">
    <name type="scientific">Caenorhabditis briggsae</name>
    <dbReference type="NCBI Taxonomy" id="6238"/>
    <lineage>
        <taxon>Eukaryota</taxon>
        <taxon>Metazoa</taxon>
        <taxon>Ecdysozoa</taxon>
        <taxon>Nematoda</taxon>
        <taxon>Chromadorea</taxon>
        <taxon>Rhabditida</taxon>
        <taxon>Rhabditina</taxon>
        <taxon>Rhabditomorpha</taxon>
        <taxon>Rhabditoidea</taxon>
        <taxon>Rhabditidae</taxon>
        <taxon>Peloderinae</taxon>
        <taxon>Caenorhabditis</taxon>
    </lineage>
</organism>
<dbReference type="EMBL" id="CP090891">
    <property type="protein sequence ID" value="ULU09830.1"/>
    <property type="molecule type" value="Genomic_DNA"/>
</dbReference>
<reference evidence="3 5" key="1">
    <citation type="submission" date="2022-04" db="EMBL/GenBank/DDBJ databases">
        <title>Chromosome-level reference genomes for two strains of Caenorhabditis briggsae: an improved platform for comparative genomics.</title>
        <authorList>
            <person name="Stevens L."/>
            <person name="Andersen E."/>
        </authorList>
    </citation>
    <scope>NUCLEOTIDE SEQUENCE [LARGE SCALE GENOMIC DNA]</scope>
    <source>
        <strain evidence="3">VX34</strain>
        <tissue evidence="3">Whole-organism</tissue>
    </source>
</reference>
<keyword evidence="1" id="KW-0175">Coiled coil</keyword>
<reference evidence="2 4" key="2">
    <citation type="submission" date="2022-05" db="EMBL/GenBank/DDBJ databases">
        <title>Chromosome-level reference genomes for two strains of Caenorhabditis briggsae: an improved platform for comparative genomics.</title>
        <authorList>
            <person name="Stevens L."/>
            <person name="Andersen E.C."/>
        </authorList>
    </citation>
    <scope>NUCLEOTIDE SEQUENCE [LARGE SCALE GENOMIC DNA]</scope>
    <source>
        <strain evidence="2">QX1410_ONT</strain>
        <tissue evidence="2">Whole-organism</tissue>
    </source>
</reference>
<protein>
    <submittedName>
        <fullName evidence="2">Uncharacterized protein</fullName>
    </submittedName>
</protein>
<dbReference type="EMBL" id="CP092620">
    <property type="protein sequence ID" value="UMM10771.1"/>
    <property type="molecule type" value="Genomic_DNA"/>
</dbReference>
<dbReference type="Proteomes" id="UP000829354">
    <property type="component" value="Chromosome I"/>
</dbReference>
<evidence type="ECO:0000313" key="3">
    <source>
        <dbReference type="EMBL" id="UMM10771.1"/>
    </source>
</evidence>
<proteinExistence type="predicted"/>
<sequence length="216" mass="25134">MEKFVNNPKDAERFETFCRQLAEFTQDLAKDRVAQEKAMKQMAAQQLKAEKAFKERVAKDRAKFAAQRAELEQELRELTEINEKLIAQRKELEKEQDAAHEELMNELDRNEADLADKECGDNFESLIDAFNKLSYESVLRNNVDELKIEKKQLQVAIAEQKAKIAEMIPALEPTHGVTYKERNVLRVSLLHQVNKVRREYQTSRLQEEALKAKLSN</sequence>
<gene>
    <name evidence="2" type="ORF">L3Y34_014303</name>
    <name evidence="3" type="ORF">L5515_000393</name>
</gene>
<feature type="coiled-coil region" evidence="1">
    <location>
        <begin position="54"/>
        <end position="163"/>
    </location>
</feature>
<dbReference type="AlphaFoldDB" id="A0AAE9IX67"/>
<evidence type="ECO:0000313" key="4">
    <source>
        <dbReference type="Proteomes" id="UP000827892"/>
    </source>
</evidence>